<name>A0ABU0IJ32_9HYPH</name>
<dbReference type="InterPro" id="IPR011010">
    <property type="entry name" value="DNA_brk_join_enz"/>
</dbReference>
<comment type="caution">
    <text evidence="3">The sequence shown here is derived from an EMBL/GenBank/DDBJ whole genome shotgun (WGS) entry which is preliminary data.</text>
</comment>
<evidence type="ECO:0000256" key="1">
    <source>
        <dbReference type="ARBA" id="ARBA00023125"/>
    </source>
</evidence>
<dbReference type="Gene3D" id="1.10.443.10">
    <property type="entry name" value="Intergrase catalytic core"/>
    <property type="match status" value="1"/>
</dbReference>
<organism evidence="3 4">
    <name type="scientific">Rhizobium paknamense</name>
    <dbReference type="NCBI Taxonomy" id="1206817"/>
    <lineage>
        <taxon>Bacteria</taxon>
        <taxon>Pseudomonadati</taxon>
        <taxon>Pseudomonadota</taxon>
        <taxon>Alphaproteobacteria</taxon>
        <taxon>Hyphomicrobiales</taxon>
        <taxon>Rhizobiaceae</taxon>
        <taxon>Rhizobium/Agrobacterium group</taxon>
        <taxon>Rhizobium</taxon>
    </lineage>
</organism>
<dbReference type="SUPFAM" id="SSF47823">
    <property type="entry name" value="lambda integrase-like, N-terminal domain"/>
    <property type="match status" value="1"/>
</dbReference>
<sequence length="379" mass="41750">MTDSLEKALGRRVHDLDTIAAVLPMERRDGLAELLTDQDVETLRHLVNQGMGENTLRALTSDLAYLQAWSLAATGASLPWPAPEALLLKFVAHHLWDPEKRLSDPQHGMPAEVEARLRVLGFLRSPGPHAPDTVRRRLATWSTLTKWRGLQGMFTSPALKSPIRLSVRAMPRPRKRKSAKAVTGDVLSQLLATCRTDTLKDLRDRAILMVAFASGGRRRSEIAGLRKEQLNIEAPIPVDGGAPLPSLSIHLGRTKTSGGDNDEVVYLTGRPVEALNSWMAAARIERGIVFRAVDRWGMSLSAHSTQRPSTTSSTSARFWLDWIRPSFPPMACDQAISPKRPIAAFRCPRPWSSPGIDPCSRHRAITTARIGGADERQGS</sequence>
<evidence type="ECO:0000313" key="4">
    <source>
        <dbReference type="Proteomes" id="UP001235269"/>
    </source>
</evidence>
<keyword evidence="2" id="KW-0233">DNA recombination</keyword>
<accession>A0ABU0IJ32</accession>
<evidence type="ECO:0000313" key="3">
    <source>
        <dbReference type="EMBL" id="MDQ0458260.1"/>
    </source>
</evidence>
<keyword evidence="4" id="KW-1185">Reference proteome</keyword>
<protein>
    <submittedName>
        <fullName evidence="3">Integrase</fullName>
    </submittedName>
</protein>
<keyword evidence="1" id="KW-0238">DNA-binding</keyword>
<proteinExistence type="predicted"/>
<gene>
    <name evidence="3" type="ORF">QO005_004620</name>
</gene>
<dbReference type="Gene3D" id="1.10.150.130">
    <property type="match status" value="1"/>
</dbReference>
<dbReference type="EMBL" id="JAUSWH010000027">
    <property type="protein sequence ID" value="MDQ0458260.1"/>
    <property type="molecule type" value="Genomic_DNA"/>
</dbReference>
<dbReference type="Proteomes" id="UP001235269">
    <property type="component" value="Unassembled WGS sequence"/>
</dbReference>
<dbReference type="InterPro" id="IPR010998">
    <property type="entry name" value="Integrase_recombinase_N"/>
</dbReference>
<dbReference type="SUPFAM" id="SSF56349">
    <property type="entry name" value="DNA breaking-rejoining enzymes"/>
    <property type="match status" value="1"/>
</dbReference>
<reference evidence="3 4" key="1">
    <citation type="submission" date="2023-07" db="EMBL/GenBank/DDBJ databases">
        <title>Genomic Encyclopedia of Type Strains, Phase IV (KMG-IV): sequencing the most valuable type-strain genomes for metagenomic binning, comparative biology and taxonomic classification.</title>
        <authorList>
            <person name="Goeker M."/>
        </authorList>
    </citation>
    <scope>NUCLEOTIDE SEQUENCE [LARGE SCALE GENOMIC DNA]</scope>
    <source>
        <strain evidence="3 4">DSM 100301</strain>
    </source>
</reference>
<dbReference type="InterPro" id="IPR013762">
    <property type="entry name" value="Integrase-like_cat_sf"/>
</dbReference>
<evidence type="ECO:0000256" key="2">
    <source>
        <dbReference type="ARBA" id="ARBA00023172"/>
    </source>
</evidence>